<evidence type="ECO:0000313" key="2">
    <source>
        <dbReference type="EMBL" id="QGG96583.1"/>
    </source>
</evidence>
<accession>A0A5Q2RL65</accession>
<evidence type="ECO:0008006" key="4">
    <source>
        <dbReference type="Google" id="ProtNLM"/>
    </source>
</evidence>
<name>A0A5Q2RL65_9ACTN</name>
<gene>
    <name evidence="2" type="ORF">GH723_16560</name>
</gene>
<evidence type="ECO:0000256" key="1">
    <source>
        <dbReference type="SAM" id="MobiDB-lite"/>
    </source>
</evidence>
<keyword evidence="3" id="KW-1185">Reference proteome</keyword>
<dbReference type="RefSeq" id="WP_153760687.1">
    <property type="nucleotide sequence ID" value="NZ_CP045851.1"/>
</dbReference>
<protein>
    <recommendedName>
        <fullName evidence="4">Helix-turn-helix domain-containing protein</fullName>
    </recommendedName>
</protein>
<organism evidence="2 3">
    <name type="scientific">Actinomarinicola tropica</name>
    <dbReference type="NCBI Taxonomy" id="2789776"/>
    <lineage>
        <taxon>Bacteria</taxon>
        <taxon>Bacillati</taxon>
        <taxon>Actinomycetota</taxon>
        <taxon>Acidimicrobiia</taxon>
        <taxon>Acidimicrobiales</taxon>
        <taxon>Iamiaceae</taxon>
        <taxon>Actinomarinicola</taxon>
    </lineage>
</organism>
<feature type="region of interest" description="Disordered" evidence="1">
    <location>
        <begin position="72"/>
        <end position="101"/>
    </location>
</feature>
<dbReference type="AlphaFoldDB" id="A0A5Q2RL65"/>
<proteinExistence type="predicted"/>
<sequence>MLTQPEQITPDPSDIFLDTEGLARRWGIGTTKVKEMAKDGLLPASIVPGMVRIPLAALRAWEMATSLADTAADPARPTDHITVLAPPPARPAGRAARKAVA</sequence>
<dbReference type="Proteomes" id="UP000334019">
    <property type="component" value="Chromosome"/>
</dbReference>
<dbReference type="EMBL" id="CP045851">
    <property type="protein sequence ID" value="QGG96583.1"/>
    <property type="molecule type" value="Genomic_DNA"/>
</dbReference>
<evidence type="ECO:0000313" key="3">
    <source>
        <dbReference type="Proteomes" id="UP000334019"/>
    </source>
</evidence>
<dbReference type="KEGG" id="atq:GH723_16560"/>
<reference evidence="2 3" key="1">
    <citation type="submission" date="2019-11" db="EMBL/GenBank/DDBJ databases">
        <authorList>
            <person name="He Y."/>
        </authorList>
    </citation>
    <scope>NUCLEOTIDE SEQUENCE [LARGE SCALE GENOMIC DNA]</scope>
    <source>
        <strain evidence="2 3">SCSIO 58843</strain>
    </source>
</reference>